<reference evidence="1 2" key="1">
    <citation type="submission" date="2017-11" db="EMBL/GenBank/DDBJ databases">
        <title>Complete genome of Rhizobium leguminosarum Norway, an ineffective micro-symbiont.</title>
        <authorList>
            <person name="Hoffrichter A."/>
            <person name="Liang J."/>
            <person name="Brachmann A."/>
            <person name="Marin M."/>
        </authorList>
    </citation>
    <scope>NUCLEOTIDE SEQUENCE [LARGE SCALE GENOMIC DNA]</scope>
    <source>
        <strain evidence="1 2">Norway</strain>
    </source>
</reference>
<sequence>MRSPRSFWKLPGNHDIGPPYAARADIPSLSAAGKANGEITEALGKTQARMAAKDDELRRGYQSLKLELESTNESGIEEYLAQNAPFIDAVVRPPPKTL</sequence>
<accession>A0A2K9YZA8</accession>
<evidence type="ECO:0000313" key="2">
    <source>
        <dbReference type="Proteomes" id="UP000238523"/>
    </source>
</evidence>
<dbReference type="Proteomes" id="UP000238523">
    <property type="component" value="Chromosome"/>
</dbReference>
<proteinExistence type="predicted"/>
<gene>
    <name evidence="1" type="ORF">CUJ84_Chr000797</name>
</gene>
<protein>
    <submittedName>
        <fullName evidence="1">Uncharacterized protein</fullName>
    </submittedName>
</protein>
<dbReference type="AlphaFoldDB" id="A0A2K9YZA8"/>
<dbReference type="EMBL" id="CP025012">
    <property type="protein sequence ID" value="AUW41201.1"/>
    <property type="molecule type" value="Genomic_DNA"/>
</dbReference>
<name>A0A2K9YZA8_RHILE</name>
<evidence type="ECO:0000313" key="1">
    <source>
        <dbReference type="EMBL" id="AUW41201.1"/>
    </source>
</evidence>
<organism evidence="1 2">
    <name type="scientific">Rhizobium leguminosarum</name>
    <dbReference type="NCBI Taxonomy" id="384"/>
    <lineage>
        <taxon>Bacteria</taxon>
        <taxon>Pseudomonadati</taxon>
        <taxon>Pseudomonadota</taxon>
        <taxon>Alphaproteobacteria</taxon>
        <taxon>Hyphomicrobiales</taxon>
        <taxon>Rhizobiaceae</taxon>
        <taxon>Rhizobium/Agrobacterium group</taxon>
        <taxon>Rhizobium</taxon>
    </lineage>
</organism>